<name>A0A9W4JEG5_9EURO</name>
<keyword evidence="3 7" id="KW-1133">Transmembrane helix</keyword>
<keyword evidence="2 7" id="KW-0812">Transmembrane</keyword>
<evidence type="ECO:0000256" key="6">
    <source>
        <dbReference type="ARBA" id="ARBA00034313"/>
    </source>
</evidence>
<keyword evidence="4" id="KW-0503">Monooxygenase</keyword>
<evidence type="ECO:0000256" key="1">
    <source>
        <dbReference type="ARBA" id="ARBA00004141"/>
    </source>
</evidence>
<dbReference type="PANTHER" id="PTHR35042:SF1">
    <property type="entry name" value="DUF1772-DOMAIN-CONTAINING PROTEIN"/>
    <property type="match status" value="1"/>
</dbReference>
<dbReference type="AlphaFoldDB" id="A0A9W4JEG5"/>
<comment type="caution">
    <text evidence="8">The sequence shown here is derived from an EMBL/GenBank/DDBJ whole genome shotgun (WGS) entry which is preliminary data.</text>
</comment>
<protein>
    <recommendedName>
        <fullName evidence="10">DUF1772-domain-containing protein</fullName>
    </recommendedName>
</protein>
<evidence type="ECO:0008006" key="10">
    <source>
        <dbReference type="Google" id="ProtNLM"/>
    </source>
</evidence>
<dbReference type="Pfam" id="PF08592">
    <property type="entry name" value="Anthrone_oxy"/>
    <property type="match status" value="1"/>
</dbReference>
<proteinExistence type="inferred from homology"/>
<dbReference type="PANTHER" id="PTHR35042">
    <property type="entry name" value="ANTHRONE OXYGENASE ENCC"/>
    <property type="match status" value="1"/>
</dbReference>
<dbReference type="OrthoDB" id="5954308at2759"/>
<keyword evidence="5 7" id="KW-0472">Membrane</keyword>
<evidence type="ECO:0000256" key="4">
    <source>
        <dbReference type="ARBA" id="ARBA00023033"/>
    </source>
</evidence>
<dbReference type="Proteomes" id="UP001152646">
    <property type="component" value="Unassembled WGS sequence"/>
</dbReference>
<accession>A0A9W4JEG5</accession>
<organism evidence="8 9">
    <name type="scientific">Penicillium salamii</name>
    <dbReference type="NCBI Taxonomy" id="1612424"/>
    <lineage>
        <taxon>Eukaryota</taxon>
        <taxon>Fungi</taxon>
        <taxon>Dikarya</taxon>
        <taxon>Ascomycota</taxon>
        <taxon>Pezizomycotina</taxon>
        <taxon>Eurotiomycetes</taxon>
        <taxon>Eurotiomycetidae</taxon>
        <taxon>Eurotiales</taxon>
        <taxon>Aspergillaceae</taxon>
        <taxon>Penicillium</taxon>
    </lineage>
</organism>
<evidence type="ECO:0000256" key="7">
    <source>
        <dbReference type="SAM" id="Phobius"/>
    </source>
</evidence>
<feature type="transmembrane region" description="Helical" evidence="7">
    <location>
        <begin position="61"/>
        <end position="80"/>
    </location>
</feature>
<evidence type="ECO:0000256" key="2">
    <source>
        <dbReference type="ARBA" id="ARBA00022692"/>
    </source>
</evidence>
<keyword evidence="4" id="KW-0560">Oxidoreductase</keyword>
<feature type="transmembrane region" description="Helical" evidence="7">
    <location>
        <begin position="151"/>
        <end position="174"/>
    </location>
</feature>
<evidence type="ECO:0000313" key="9">
    <source>
        <dbReference type="Proteomes" id="UP001152646"/>
    </source>
</evidence>
<evidence type="ECO:0000256" key="5">
    <source>
        <dbReference type="ARBA" id="ARBA00023136"/>
    </source>
</evidence>
<dbReference type="InterPro" id="IPR013901">
    <property type="entry name" value="Anthrone_oxy"/>
</dbReference>
<feature type="transmembrane region" description="Helical" evidence="7">
    <location>
        <begin position="92"/>
        <end position="111"/>
    </location>
</feature>
<evidence type="ECO:0000256" key="3">
    <source>
        <dbReference type="ARBA" id="ARBA00022989"/>
    </source>
</evidence>
<comment type="similarity">
    <text evidence="6">Belongs to the anthrone oxygenase family.</text>
</comment>
<reference evidence="8" key="1">
    <citation type="submission" date="2021-07" db="EMBL/GenBank/DDBJ databases">
        <authorList>
            <person name="Branca A.L. A."/>
        </authorList>
    </citation>
    <scope>NUCLEOTIDE SEQUENCE</scope>
</reference>
<dbReference type="EMBL" id="CAJVPA010000191">
    <property type="protein sequence ID" value="CAG8385818.1"/>
    <property type="molecule type" value="Genomic_DNA"/>
</dbReference>
<gene>
    <name evidence="8" type="ORF">PSALAMII_LOCUS6545</name>
</gene>
<comment type="subcellular location">
    <subcellularLocation>
        <location evidence="1">Membrane</location>
        <topology evidence="1">Multi-pass membrane protein</topology>
    </subcellularLocation>
</comment>
<dbReference type="GO" id="GO:0004497">
    <property type="term" value="F:monooxygenase activity"/>
    <property type="evidence" value="ECO:0007669"/>
    <property type="project" value="UniProtKB-KW"/>
</dbReference>
<sequence length="175" mass="18639">MAASDKLVAVTAIGGAFWLSGKISAYSLVALPAMLLAKSEDSVSSNAILKVWRRLYEYGHAYGPKLAAVTSTAFGYLAWSARAQRTTCRAPMIMYSAAASLVLAIVPYTIICIGPTNDRLSARAAGKDELVSTNEKSEKSEKSDDQLLRQWVVLNGIRGLLPFAGGVLGLLTAIN</sequence>
<evidence type="ECO:0000313" key="8">
    <source>
        <dbReference type="EMBL" id="CAG8385818.1"/>
    </source>
</evidence>
<dbReference type="GO" id="GO:0016020">
    <property type="term" value="C:membrane"/>
    <property type="evidence" value="ECO:0007669"/>
    <property type="project" value="UniProtKB-SubCell"/>
</dbReference>